<organism evidence="2 3">
    <name type="scientific">Candidatus Reidiella endopervernicosa</name>
    <dbReference type="NCBI Taxonomy" id="2738883"/>
    <lineage>
        <taxon>Bacteria</taxon>
        <taxon>Pseudomonadati</taxon>
        <taxon>Pseudomonadota</taxon>
        <taxon>Gammaproteobacteria</taxon>
        <taxon>Candidatus Reidiella</taxon>
    </lineage>
</organism>
<evidence type="ECO:0000313" key="3">
    <source>
        <dbReference type="Proteomes" id="UP000509658"/>
    </source>
</evidence>
<feature type="domain" description="SGNH" evidence="1">
    <location>
        <begin position="13"/>
        <end position="147"/>
    </location>
</feature>
<name>A0A6N0HZ72_9GAMM</name>
<dbReference type="AlphaFoldDB" id="A0A6N0HZ72"/>
<dbReference type="Proteomes" id="UP000509658">
    <property type="component" value="Chromosome"/>
</dbReference>
<dbReference type="EMBL" id="CP054491">
    <property type="protein sequence ID" value="QKQ27663.1"/>
    <property type="molecule type" value="Genomic_DNA"/>
</dbReference>
<evidence type="ECO:0000259" key="1">
    <source>
        <dbReference type="Pfam" id="PF19040"/>
    </source>
</evidence>
<keyword evidence="3" id="KW-1185">Reference proteome</keyword>
<dbReference type="Pfam" id="PF19040">
    <property type="entry name" value="SGNH"/>
    <property type="match status" value="1"/>
</dbReference>
<gene>
    <name evidence="2" type="ORF">HUE57_16205</name>
</gene>
<dbReference type="RefSeq" id="WP_174673529.1">
    <property type="nucleotide sequence ID" value="NZ_CP054491.1"/>
</dbReference>
<accession>A0A6N0HZ72</accession>
<dbReference type="KEGG" id="rev:HUE57_16205"/>
<proteinExistence type="predicted"/>
<sequence length="199" mass="22053">MSGNREGVLVENKIYVLGDSHVEAYSTLLQQLSDEFGIKIVKLSQGGCGVAGLLGPTMARNKACADKIRSALSVIELTVAPGDIVFLASLRTNRFGDQWAAFSEERIVSSVSSDAAASYREQGLQEAIEIIKWLERLPVHIIIDAPKPIFKSPAFRCSDWFNNANPVCEGRLSIKRDYLLSHREPIMESLRVLADRFPF</sequence>
<protein>
    <recommendedName>
        <fullName evidence="1">SGNH domain-containing protein</fullName>
    </recommendedName>
</protein>
<reference evidence="2 3" key="1">
    <citation type="submission" date="2020-05" db="EMBL/GenBank/DDBJ databases">
        <title>Horizontal transmission and recombination maintain forever young bacterial symbiont genomes.</title>
        <authorList>
            <person name="Russell S.L."/>
            <person name="Pepper-Tunick E."/>
            <person name="Svedberg J."/>
            <person name="Byrne A."/>
            <person name="Ruelas Castillo J."/>
            <person name="Vollmers C."/>
            <person name="Beinart R.A."/>
            <person name="Corbett-Detig R."/>
        </authorList>
    </citation>
    <scope>NUCLEOTIDE SEQUENCE [LARGE SCALE GENOMIC DNA]</scope>
    <source>
        <strain evidence="2">Santa_Monica_outfall</strain>
    </source>
</reference>
<evidence type="ECO:0000313" key="2">
    <source>
        <dbReference type="EMBL" id="QKQ27663.1"/>
    </source>
</evidence>
<dbReference type="InterPro" id="IPR043968">
    <property type="entry name" value="SGNH"/>
</dbReference>